<evidence type="ECO:0000313" key="2">
    <source>
        <dbReference type="EMBL" id="MED6239715.1"/>
    </source>
</evidence>
<dbReference type="EMBL" id="JAHUTI010021926">
    <property type="protein sequence ID" value="MED6239715.1"/>
    <property type="molecule type" value="Genomic_DNA"/>
</dbReference>
<evidence type="ECO:0000313" key="3">
    <source>
        <dbReference type="Proteomes" id="UP001345963"/>
    </source>
</evidence>
<protein>
    <submittedName>
        <fullName evidence="2">Uncharacterized protein</fullName>
    </submittedName>
</protein>
<proteinExistence type="predicted"/>
<organism evidence="2 3">
    <name type="scientific">Ataeniobius toweri</name>
    <dbReference type="NCBI Taxonomy" id="208326"/>
    <lineage>
        <taxon>Eukaryota</taxon>
        <taxon>Metazoa</taxon>
        <taxon>Chordata</taxon>
        <taxon>Craniata</taxon>
        <taxon>Vertebrata</taxon>
        <taxon>Euteleostomi</taxon>
        <taxon>Actinopterygii</taxon>
        <taxon>Neopterygii</taxon>
        <taxon>Teleostei</taxon>
        <taxon>Neoteleostei</taxon>
        <taxon>Acanthomorphata</taxon>
        <taxon>Ovalentaria</taxon>
        <taxon>Atherinomorphae</taxon>
        <taxon>Cyprinodontiformes</taxon>
        <taxon>Goodeidae</taxon>
        <taxon>Ataeniobius</taxon>
    </lineage>
</organism>
<comment type="caution">
    <text evidence="2">The sequence shown here is derived from an EMBL/GenBank/DDBJ whole genome shotgun (WGS) entry which is preliminary data.</text>
</comment>
<gene>
    <name evidence="2" type="ORF">ATANTOWER_010084</name>
</gene>
<feature type="non-terminal residue" evidence="2">
    <location>
        <position position="1"/>
    </location>
</feature>
<name>A0ABU7AQM5_9TELE</name>
<sequence>PPSGMCTKTRLGLEAPARICLAPCPNKTAVPTLDRLCRCLYSFEEKGDKKAVSSIEEHEPTTFGTKDELGCRMTFESSEKKINKGLMDRKGMNFTNPLSLGQTKKQRGIET</sequence>
<accession>A0ABU7AQM5</accession>
<reference evidence="2 3" key="1">
    <citation type="submission" date="2021-07" db="EMBL/GenBank/DDBJ databases">
        <authorList>
            <person name="Palmer J.M."/>
        </authorList>
    </citation>
    <scope>NUCLEOTIDE SEQUENCE [LARGE SCALE GENOMIC DNA]</scope>
    <source>
        <strain evidence="2 3">AT_MEX2019</strain>
        <tissue evidence="2">Muscle</tissue>
    </source>
</reference>
<dbReference type="Proteomes" id="UP001345963">
    <property type="component" value="Unassembled WGS sequence"/>
</dbReference>
<feature type="region of interest" description="Disordered" evidence="1">
    <location>
        <begin position="86"/>
        <end position="111"/>
    </location>
</feature>
<evidence type="ECO:0000256" key="1">
    <source>
        <dbReference type="SAM" id="MobiDB-lite"/>
    </source>
</evidence>
<keyword evidence="3" id="KW-1185">Reference proteome</keyword>
<feature type="compositionally biased region" description="Polar residues" evidence="1">
    <location>
        <begin position="93"/>
        <end position="103"/>
    </location>
</feature>